<dbReference type="PROSITE" id="PS51257">
    <property type="entry name" value="PROKAR_LIPOPROTEIN"/>
    <property type="match status" value="1"/>
</dbReference>
<protein>
    <recommendedName>
        <fullName evidence="3">Lipoprotein</fullName>
    </recommendedName>
</protein>
<dbReference type="EMBL" id="AEWV01000030">
    <property type="protein sequence ID" value="EGC16867.1"/>
    <property type="molecule type" value="Genomic_DNA"/>
</dbReference>
<evidence type="ECO:0000313" key="1">
    <source>
        <dbReference type="EMBL" id="EGC16867.1"/>
    </source>
</evidence>
<dbReference type="STRING" id="888741.HMPREF9098_1670"/>
<reference evidence="1 2" key="1">
    <citation type="submission" date="2011-01" db="EMBL/GenBank/DDBJ databases">
        <authorList>
            <person name="Muzny D."/>
            <person name="Qin X."/>
            <person name="Deng J."/>
            <person name="Jiang H."/>
            <person name="Liu Y."/>
            <person name="Qu J."/>
            <person name="Song X.-Z."/>
            <person name="Zhang L."/>
            <person name="Thornton R."/>
            <person name="Coyle M."/>
            <person name="Francisco L."/>
            <person name="Jackson L."/>
            <person name="Javaid M."/>
            <person name="Korchina V."/>
            <person name="Kovar C."/>
            <person name="Mata R."/>
            <person name="Mathew T."/>
            <person name="Ngo R."/>
            <person name="Nguyen L."/>
            <person name="Nguyen N."/>
            <person name="Okwuonu G."/>
            <person name="Ongeri F."/>
            <person name="Pham C."/>
            <person name="Simmons D."/>
            <person name="Wilczek-Boney K."/>
            <person name="Hale W."/>
            <person name="Jakkamsetti A."/>
            <person name="Pham P."/>
            <person name="Ruth R."/>
            <person name="San Lucas F."/>
            <person name="Warren J."/>
            <person name="Zhang J."/>
            <person name="Zhao Z."/>
            <person name="Zhou C."/>
            <person name="Zhu D."/>
            <person name="Lee S."/>
            <person name="Bess C."/>
            <person name="Blankenburg K."/>
            <person name="Forbes L."/>
            <person name="Fu Q."/>
            <person name="Gubbala S."/>
            <person name="Hirani K."/>
            <person name="Jayaseelan J.C."/>
            <person name="Lara F."/>
            <person name="Munidasa M."/>
            <person name="Palculict T."/>
            <person name="Patil S."/>
            <person name="Pu L.-L."/>
            <person name="Saada N."/>
            <person name="Tang L."/>
            <person name="Weissenberger G."/>
            <person name="Zhu Y."/>
            <person name="Hemphill L."/>
            <person name="Shang Y."/>
            <person name="Youmans B."/>
            <person name="Ayvaz T."/>
            <person name="Ross M."/>
            <person name="Santibanez J."/>
            <person name="Aqrawi P."/>
            <person name="Gross S."/>
            <person name="Joshi V."/>
            <person name="Fowler G."/>
            <person name="Nazareth L."/>
            <person name="Reid J."/>
            <person name="Worley K."/>
            <person name="Petrosino J."/>
            <person name="Highlander S."/>
            <person name="Gibbs R."/>
        </authorList>
    </citation>
    <scope>NUCLEOTIDE SEQUENCE [LARGE SCALE GENOMIC DNA]</scope>
    <source>
        <strain evidence="1 2">ATCC 33394</strain>
    </source>
</reference>
<name>F0F0N5_9NEIS</name>
<proteinExistence type="predicted"/>
<gene>
    <name evidence="1" type="ORF">HMPREF9098_1670</name>
</gene>
<dbReference type="AlphaFoldDB" id="F0F0N5"/>
<dbReference type="Proteomes" id="UP000004088">
    <property type="component" value="Unassembled WGS sequence"/>
</dbReference>
<sequence length="127" mass="13506">MKKTAFVLAAALMLGGCGGMGDLGGLGLGGGNTSNIGANLFSMYVQNQCKTELQSRTEWRLAALAMSQSQQEAWENKICGCVSEEAPNQLTAADLTQILTPEGRTRVVAEVGAKTVTACYKRLFTQR</sequence>
<evidence type="ECO:0008006" key="3">
    <source>
        <dbReference type="Google" id="ProtNLM"/>
    </source>
</evidence>
<comment type="caution">
    <text evidence="1">The sequence shown here is derived from an EMBL/GenBank/DDBJ whole genome shotgun (WGS) entry which is preliminary data.</text>
</comment>
<evidence type="ECO:0000313" key="2">
    <source>
        <dbReference type="Proteomes" id="UP000004088"/>
    </source>
</evidence>
<organism evidence="1 2">
    <name type="scientific">Kingella denitrificans ATCC 33394</name>
    <dbReference type="NCBI Taxonomy" id="888741"/>
    <lineage>
        <taxon>Bacteria</taxon>
        <taxon>Pseudomonadati</taxon>
        <taxon>Pseudomonadota</taxon>
        <taxon>Betaproteobacteria</taxon>
        <taxon>Neisseriales</taxon>
        <taxon>Neisseriaceae</taxon>
        <taxon>Kingella</taxon>
    </lineage>
</organism>
<dbReference type="HOGENOM" id="CLU_136024_0_0_4"/>
<accession>F0F0N5</accession>
<dbReference type="RefSeq" id="WP_003783474.1">
    <property type="nucleotide sequence ID" value="NZ_GL870929.1"/>
</dbReference>
<keyword evidence="2" id="KW-1185">Reference proteome</keyword>